<dbReference type="InterPro" id="IPR007110">
    <property type="entry name" value="Ig-like_dom"/>
</dbReference>
<dbReference type="FunFam" id="2.60.40.10:FF:000028">
    <property type="entry name" value="Neuronal cell adhesion molecule"/>
    <property type="match status" value="1"/>
</dbReference>
<evidence type="ECO:0000259" key="4">
    <source>
        <dbReference type="PROSITE" id="PS50853"/>
    </source>
</evidence>
<sequence>PSQPPSQFTVIVNSSTSITASWQLPPVGSRHGIVKGYKIFYKKKGSGFATTLTLDNGNTSRRVTKLDEYTEYEFQVLAFTSAGDGPNSSSVFRKTMEDAPSAPISLSSVDVPPSNLHGPRITLTWSEPAEPNGVIRSYTLFYSHDGVAPREISGIDKDALNHTLDVLEPSRGPEGISSSAVNSRKINITWLGLSREVAYGTIINYEVRFSVEKNCTEIQSSYPSTINTTATYILVTGLSLCAKYAVSIRGYTAVGPGPYSRSVMEQIFRKLIFEKEYLIYVYQNSGNPVIKDLPKRTVVALNELVVLTCEVNGDSEVSVTWTKDGLTIQKQWQILVIQNFVPGDSSVYECIAMNIFGESRTASTLIVAVPPSIIKEVSPSSVMCEKQTPCLVSCQATSYIPFNYSWTKDGQVPTGDGIKLMNNSIIVTPRDAQDYGQYVCHTTNSFGSTKYQITLLAPKDTQYNDGKYPSSQFKRA</sequence>
<dbReference type="Pfam" id="PF00041">
    <property type="entry name" value="fn3"/>
    <property type="match status" value="2"/>
</dbReference>
<organism evidence="5 6">
    <name type="scientific">Pocillopora meandrina</name>
    <dbReference type="NCBI Taxonomy" id="46732"/>
    <lineage>
        <taxon>Eukaryota</taxon>
        <taxon>Metazoa</taxon>
        <taxon>Cnidaria</taxon>
        <taxon>Anthozoa</taxon>
        <taxon>Hexacorallia</taxon>
        <taxon>Scleractinia</taxon>
        <taxon>Astrocoeniina</taxon>
        <taxon>Pocilloporidae</taxon>
        <taxon>Pocillopora</taxon>
    </lineage>
</organism>
<dbReference type="GO" id="GO:0098609">
    <property type="term" value="P:cell-cell adhesion"/>
    <property type="evidence" value="ECO:0007669"/>
    <property type="project" value="TreeGrafter"/>
</dbReference>
<dbReference type="SUPFAM" id="SSF48726">
    <property type="entry name" value="Immunoglobulin"/>
    <property type="match status" value="2"/>
</dbReference>
<keyword evidence="1" id="KW-0677">Repeat</keyword>
<feature type="domain" description="Ig-like" evidence="3">
    <location>
        <begin position="371"/>
        <end position="454"/>
    </location>
</feature>
<dbReference type="InterPro" id="IPR003598">
    <property type="entry name" value="Ig_sub2"/>
</dbReference>
<dbReference type="PANTHER" id="PTHR44170:SF6">
    <property type="entry name" value="CONTACTIN"/>
    <property type="match status" value="1"/>
</dbReference>
<dbReference type="InterPro" id="IPR036179">
    <property type="entry name" value="Ig-like_dom_sf"/>
</dbReference>
<dbReference type="CDD" id="cd00096">
    <property type="entry name" value="Ig"/>
    <property type="match status" value="1"/>
</dbReference>
<gene>
    <name evidence="5" type="ORF">PMEA_00006989</name>
</gene>
<dbReference type="Gene3D" id="2.60.40.10">
    <property type="entry name" value="Immunoglobulins"/>
    <property type="match status" value="5"/>
</dbReference>
<accession>A0AAU9WJN4</accession>
<comment type="caution">
    <text evidence="5">The sequence shown here is derived from an EMBL/GenBank/DDBJ whole genome shotgun (WGS) entry which is preliminary data.</text>
</comment>
<evidence type="ECO:0000256" key="1">
    <source>
        <dbReference type="ARBA" id="ARBA00022737"/>
    </source>
</evidence>
<dbReference type="CDD" id="cd00063">
    <property type="entry name" value="FN3"/>
    <property type="match status" value="3"/>
</dbReference>
<dbReference type="AlphaFoldDB" id="A0AAU9WJN4"/>
<feature type="domain" description="Fibronectin type-III" evidence="4">
    <location>
        <begin position="172"/>
        <end position="270"/>
    </location>
</feature>
<protein>
    <submittedName>
        <fullName evidence="5">Uncharacterized protein</fullName>
    </submittedName>
</protein>
<dbReference type="PROSITE" id="PS50853">
    <property type="entry name" value="FN3"/>
    <property type="match status" value="2"/>
</dbReference>
<dbReference type="Pfam" id="PF13927">
    <property type="entry name" value="Ig_3"/>
    <property type="match status" value="1"/>
</dbReference>
<dbReference type="PANTHER" id="PTHR44170">
    <property type="entry name" value="PROTEIN SIDEKICK"/>
    <property type="match status" value="1"/>
</dbReference>
<feature type="non-terminal residue" evidence="5">
    <location>
        <position position="1"/>
    </location>
</feature>
<dbReference type="InterPro" id="IPR013783">
    <property type="entry name" value="Ig-like_fold"/>
</dbReference>
<evidence type="ECO:0000256" key="2">
    <source>
        <dbReference type="ARBA" id="ARBA00023157"/>
    </source>
</evidence>
<dbReference type="SMART" id="SM00409">
    <property type="entry name" value="IG"/>
    <property type="match status" value="2"/>
</dbReference>
<dbReference type="EMBL" id="CALNXJ010000015">
    <property type="protein sequence ID" value="CAH3116227.1"/>
    <property type="molecule type" value="Genomic_DNA"/>
</dbReference>
<dbReference type="Proteomes" id="UP001159428">
    <property type="component" value="Unassembled WGS sequence"/>
</dbReference>
<dbReference type="PROSITE" id="PS50835">
    <property type="entry name" value="IG_LIKE"/>
    <property type="match status" value="2"/>
</dbReference>
<dbReference type="InterPro" id="IPR013098">
    <property type="entry name" value="Ig_I-set"/>
</dbReference>
<dbReference type="SUPFAM" id="SSF49265">
    <property type="entry name" value="Fibronectin type III"/>
    <property type="match status" value="2"/>
</dbReference>
<dbReference type="Pfam" id="PF07679">
    <property type="entry name" value="I-set"/>
    <property type="match status" value="1"/>
</dbReference>
<feature type="domain" description="Ig-like" evidence="3">
    <location>
        <begin position="288"/>
        <end position="368"/>
    </location>
</feature>
<proteinExistence type="predicted"/>
<name>A0AAU9WJN4_9CNID</name>
<keyword evidence="2" id="KW-1015">Disulfide bond</keyword>
<evidence type="ECO:0000259" key="3">
    <source>
        <dbReference type="PROSITE" id="PS50835"/>
    </source>
</evidence>
<evidence type="ECO:0000313" key="5">
    <source>
        <dbReference type="EMBL" id="CAH3116227.1"/>
    </source>
</evidence>
<dbReference type="SMART" id="SM00060">
    <property type="entry name" value="FN3"/>
    <property type="match status" value="2"/>
</dbReference>
<dbReference type="InterPro" id="IPR003599">
    <property type="entry name" value="Ig_sub"/>
</dbReference>
<dbReference type="GO" id="GO:0016020">
    <property type="term" value="C:membrane"/>
    <property type="evidence" value="ECO:0007669"/>
    <property type="project" value="UniProtKB-SubCell"/>
</dbReference>
<feature type="domain" description="Fibronectin type-III" evidence="4">
    <location>
        <begin position="4"/>
        <end position="98"/>
    </location>
</feature>
<dbReference type="InterPro" id="IPR003961">
    <property type="entry name" value="FN3_dom"/>
</dbReference>
<keyword evidence="6" id="KW-1185">Reference proteome</keyword>
<evidence type="ECO:0000313" key="6">
    <source>
        <dbReference type="Proteomes" id="UP001159428"/>
    </source>
</evidence>
<dbReference type="SMART" id="SM00408">
    <property type="entry name" value="IGc2"/>
    <property type="match status" value="2"/>
</dbReference>
<dbReference type="InterPro" id="IPR036116">
    <property type="entry name" value="FN3_sf"/>
</dbReference>
<reference evidence="5 6" key="1">
    <citation type="submission" date="2022-05" db="EMBL/GenBank/DDBJ databases">
        <authorList>
            <consortium name="Genoscope - CEA"/>
            <person name="William W."/>
        </authorList>
    </citation>
    <scope>NUCLEOTIDE SEQUENCE [LARGE SCALE GENOMIC DNA]</scope>
</reference>